<dbReference type="KEGG" id="acry:AC20117_02455"/>
<evidence type="ECO:0000259" key="1">
    <source>
        <dbReference type="Pfam" id="PF00501"/>
    </source>
</evidence>
<dbReference type="Gene3D" id="3.40.50.12780">
    <property type="entry name" value="N-terminal domain of ligase-like"/>
    <property type="match status" value="1"/>
</dbReference>
<dbReference type="InterPro" id="IPR000873">
    <property type="entry name" value="AMP-dep_synth/lig_dom"/>
</dbReference>
<dbReference type="InterPro" id="IPR045851">
    <property type="entry name" value="AMP-bd_C_sf"/>
</dbReference>
<dbReference type="RefSeq" id="WP_074701134.1">
    <property type="nucleotide sequence ID" value="NZ_CP018863.1"/>
</dbReference>
<dbReference type="GO" id="GO:0016878">
    <property type="term" value="F:acid-thiol ligase activity"/>
    <property type="evidence" value="ECO:0007669"/>
    <property type="project" value="UniProtKB-ARBA"/>
</dbReference>
<dbReference type="PROSITE" id="PS00455">
    <property type="entry name" value="AMP_BINDING"/>
    <property type="match status" value="1"/>
</dbReference>
<dbReference type="EMBL" id="FNKH01000002">
    <property type="protein sequence ID" value="SDQ89914.1"/>
    <property type="molecule type" value="Genomic_DNA"/>
</dbReference>
<dbReference type="InterPro" id="IPR020845">
    <property type="entry name" value="AMP-binding_CS"/>
</dbReference>
<keyword evidence="3" id="KW-0436">Ligase</keyword>
<dbReference type="Pfam" id="PF00501">
    <property type="entry name" value="AMP-binding"/>
    <property type="match status" value="1"/>
</dbReference>
<dbReference type="InterPro" id="IPR050237">
    <property type="entry name" value="ATP-dep_AMP-bd_enzyme"/>
</dbReference>
<dbReference type="Proteomes" id="UP000181917">
    <property type="component" value="Unassembled WGS sequence"/>
</dbReference>
<protein>
    <submittedName>
        <fullName evidence="3">O-succinylbenzoic acid--CoA ligase</fullName>
    </submittedName>
</protein>
<dbReference type="SUPFAM" id="SSF56801">
    <property type="entry name" value="Acetyl-CoA synthetase-like"/>
    <property type="match status" value="1"/>
</dbReference>
<dbReference type="STRING" id="37928.SAMN04489742_3004"/>
<dbReference type="InterPro" id="IPR042099">
    <property type="entry name" value="ANL_N_sf"/>
</dbReference>
<evidence type="ECO:0000259" key="2">
    <source>
        <dbReference type="Pfam" id="PF13193"/>
    </source>
</evidence>
<gene>
    <name evidence="3" type="ORF">SAMN04489742_3004</name>
</gene>
<reference evidence="3 4" key="1">
    <citation type="submission" date="2016-10" db="EMBL/GenBank/DDBJ databases">
        <authorList>
            <person name="de Groot N.N."/>
        </authorList>
    </citation>
    <scope>NUCLEOTIDE SEQUENCE [LARGE SCALE GENOMIC DNA]</scope>
    <source>
        <strain evidence="3 4">DSM 20117</strain>
    </source>
</reference>
<dbReference type="InterPro" id="IPR025110">
    <property type="entry name" value="AMP-bd_C"/>
</dbReference>
<sequence>MNIDPALKALSAALAGTGPAVEIAPDGTPGPVTSAGLAPETAAVVRTSGSTGTPKATMLGIDALAASSMATAMRLQGEGQWLLTLSPNYVAGLQVLVRSLYAGTRPWVMDLSAGFTPEAFTTAAGELTDRFRLVSLVPTQLHRLLTDPSPQTVQVLRRFDTILLGGARMSDDLRVAARKHSLRIVRTYGMSETCGGCVYDGVPLDGVQLRLDAGRISIGGDVLASGYLDNPELTDAHFSTGPDKDGTAGRWFLTEDLGEMHDGVLTVSGRADDVLITGGVKISAAAVAAAVETVPGVETALVAGVEDPEWGTRVGAAVVGPADDELICRTVREALGPAAVPRILVRLDALPLLANGKPDRLAVARALREAG</sequence>
<evidence type="ECO:0000313" key="3">
    <source>
        <dbReference type="EMBL" id="SDQ89914.1"/>
    </source>
</evidence>
<feature type="domain" description="AMP-dependent synthetase/ligase" evidence="1">
    <location>
        <begin position="38"/>
        <end position="204"/>
    </location>
</feature>
<dbReference type="PANTHER" id="PTHR43767">
    <property type="entry name" value="LONG-CHAIN-FATTY-ACID--COA LIGASE"/>
    <property type="match status" value="1"/>
</dbReference>
<feature type="domain" description="AMP-binding enzyme C-terminal" evidence="2">
    <location>
        <begin position="288"/>
        <end position="357"/>
    </location>
</feature>
<name>A0A1H1EMU0_9MICC</name>
<accession>A0A1H1EMU0</accession>
<dbReference type="OrthoDB" id="9803968at2"/>
<evidence type="ECO:0000313" key="4">
    <source>
        <dbReference type="Proteomes" id="UP000181917"/>
    </source>
</evidence>
<dbReference type="AlphaFoldDB" id="A0A1H1EMU0"/>
<proteinExistence type="predicted"/>
<keyword evidence="4" id="KW-1185">Reference proteome</keyword>
<dbReference type="PANTHER" id="PTHR43767:SF1">
    <property type="entry name" value="NONRIBOSOMAL PEPTIDE SYNTHASE PES1 (EUROFUNG)-RELATED"/>
    <property type="match status" value="1"/>
</dbReference>
<dbReference type="Gene3D" id="3.30.300.30">
    <property type="match status" value="1"/>
</dbReference>
<organism evidence="3 4">
    <name type="scientific">Crystallibacter crystallopoietes</name>
    <dbReference type="NCBI Taxonomy" id="37928"/>
    <lineage>
        <taxon>Bacteria</taxon>
        <taxon>Bacillati</taxon>
        <taxon>Actinomycetota</taxon>
        <taxon>Actinomycetes</taxon>
        <taxon>Micrococcales</taxon>
        <taxon>Micrococcaceae</taxon>
        <taxon>Crystallibacter</taxon>
    </lineage>
</organism>
<dbReference type="Pfam" id="PF13193">
    <property type="entry name" value="AMP-binding_C"/>
    <property type="match status" value="1"/>
</dbReference>